<dbReference type="RefSeq" id="WP_244695407.1">
    <property type="nucleotide sequence ID" value="NZ_CP095848.1"/>
</dbReference>
<dbReference type="Proteomes" id="UP000829647">
    <property type="component" value="Chromosome"/>
</dbReference>
<evidence type="ECO:0000313" key="2">
    <source>
        <dbReference type="Proteomes" id="UP000829647"/>
    </source>
</evidence>
<dbReference type="EMBL" id="CP095848">
    <property type="protein sequence ID" value="UPL50140.1"/>
    <property type="molecule type" value="Genomic_DNA"/>
</dbReference>
<keyword evidence="2" id="KW-1185">Reference proteome</keyword>
<protein>
    <submittedName>
        <fullName evidence="1">Uncharacterized protein</fullName>
    </submittedName>
</protein>
<organism evidence="1 2">
    <name type="scientific">Hymenobacter sublimis</name>
    <dbReference type="NCBI Taxonomy" id="2933777"/>
    <lineage>
        <taxon>Bacteria</taxon>
        <taxon>Pseudomonadati</taxon>
        <taxon>Bacteroidota</taxon>
        <taxon>Cytophagia</taxon>
        <taxon>Cytophagales</taxon>
        <taxon>Hymenobacteraceae</taxon>
        <taxon>Hymenobacter</taxon>
    </lineage>
</organism>
<accession>A0ABY4JBD5</accession>
<sequence length="120" mass="13803">MIHNFNKEFRIEAFILSILLTFLSNIFSAKPQILLSLDMSKVKLPFPLPVQQYARCVDASCRPTDHIGDWPAAGQVYPIQMRRNARTGELQVHVLGFYAEQPYGAFARHRFEPVAQVWLN</sequence>
<gene>
    <name evidence="1" type="ORF">MWH26_04330</name>
</gene>
<evidence type="ECO:0000313" key="1">
    <source>
        <dbReference type="EMBL" id="UPL50140.1"/>
    </source>
</evidence>
<name>A0ABY4JBD5_9BACT</name>
<proteinExistence type="predicted"/>
<reference evidence="1 2" key="1">
    <citation type="submission" date="2022-04" db="EMBL/GenBank/DDBJ databases">
        <title>Hymenobacter sp. isolated from the air.</title>
        <authorList>
            <person name="Won M."/>
            <person name="Lee C.-M."/>
            <person name="Woen H.-Y."/>
            <person name="Kwon S.-W."/>
        </authorList>
    </citation>
    <scope>NUCLEOTIDE SEQUENCE [LARGE SCALE GENOMIC DNA]</scope>
    <source>
        <strain evidence="2">5516 S-25</strain>
    </source>
</reference>